<evidence type="ECO:0000313" key="1">
    <source>
        <dbReference type="EMBL" id="KAF1936954.1"/>
    </source>
</evidence>
<dbReference type="Proteomes" id="UP000800038">
    <property type="component" value="Unassembled WGS sequence"/>
</dbReference>
<keyword evidence="2" id="KW-1185">Reference proteome</keyword>
<accession>A0A6A5SBN2</accession>
<organism evidence="1 2">
    <name type="scientific">Clathrospora elynae</name>
    <dbReference type="NCBI Taxonomy" id="706981"/>
    <lineage>
        <taxon>Eukaryota</taxon>
        <taxon>Fungi</taxon>
        <taxon>Dikarya</taxon>
        <taxon>Ascomycota</taxon>
        <taxon>Pezizomycotina</taxon>
        <taxon>Dothideomycetes</taxon>
        <taxon>Pleosporomycetidae</taxon>
        <taxon>Pleosporales</taxon>
        <taxon>Diademaceae</taxon>
        <taxon>Clathrospora</taxon>
    </lineage>
</organism>
<sequence length="102" mass="11813">MAVNLHLLTNNKGKQQRRVGQLEEYFESLGNDLTVGSEQDLKLLENHPWRWWLKVGQNCSPFLFKIATVYLSIPFQRDKLLPTIETGLVAIQLKQYNSRRAG</sequence>
<dbReference type="AlphaFoldDB" id="A0A6A5SBN2"/>
<dbReference type="EMBL" id="ML976161">
    <property type="protein sequence ID" value="KAF1936954.1"/>
    <property type="molecule type" value="Genomic_DNA"/>
</dbReference>
<proteinExistence type="predicted"/>
<reference evidence="1" key="1">
    <citation type="journal article" date="2020" name="Stud. Mycol.">
        <title>101 Dothideomycetes genomes: a test case for predicting lifestyles and emergence of pathogens.</title>
        <authorList>
            <person name="Haridas S."/>
            <person name="Albert R."/>
            <person name="Binder M."/>
            <person name="Bloem J."/>
            <person name="Labutti K."/>
            <person name="Salamov A."/>
            <person name="Andreopoulos B."/>
            <person name="Baker S."/>
            <person name="Barry K."/>
            <person name="Bills G."/>
            <person name="Bluhm B."/>
            <person name="Cannon C."/>
            <person name="Castanera R."/>
            <person name="Culley D."/>
            <person name="Daum C."/>
            <person name="Ezra D."/>
            <person name="Gonzalez J."/>
            <person name="Henrissat B."/>
            <person name="Kuo A."/>
            <person name="Liang C."/>
            <person name="Lipzen A."/>
            <person name="Lutzoni F."/>
            <person name="Magnuson J."/>
            <person name="Mondo S."/>
            <person name="Nolan M."/>
            <person name="Ohm R."/>
            <person name="Pangilinan J."/>
            <person name="Park H.-J."/>
            <person name="Ramirez L."/>
            <person name="Alfaro M."/>
            <person name="Sun H."/>
            <person name="Tritt A."/>
            <person name="Yoshinaga Y."/>
            <person name="Zwiers L.-H."/>
            <person name="Turgeon B."/>
            <person name="Goodwin S."/>
            <person name="Spatafora J."/>
            <person name="Crous P."/>
            <person name="Grigoriev I."/>
        </authorList>
    </citation>
    <scope>NUCLEOTIDE SEQUENCE</scope>
    <source>
        <strain evidence="1">CBS 161.51</strain>
    </source>
</reference>
<name>A0A6A5SBN2_9PLEO</name>
<evidence type="ECO:0000313" key="2">
    <source>
        <dbReference type="Proteomes" id="UP000800038"/>
    </source>
</evidence>
<gene>
    <name evidence="1" type="ORF">EJ02DRAFT_470082</name>
</gene>
<protein>
    <submittedName>
        <fullName evidence="1">Uncharacterized protein</fullName>
    </submittedName>
</protein>